<dbReference type="Pfam" id="PF00512">
    <property type="entry name" value="HisKA"/>
    <property type="match status" value="1"/>
</dbReference>
<dbReference type="PANTHER" id="PTHR43047:SF72">
    <property type="entry name" value="OSMOSENSING HISTIDINE PROTEIN KINASE SLN1"/>
    <property type="match status" value="1"/>
</dbReference>
<accession>A0A6A7YZQ0</accession>
<evidence type="ECO:0000256" key="1">
    <source>
        <dbReference type="ARBA" id="ARBA00000085"/>
    </source>
</evidence>
<dbReference type="InterPro" id="IPR036641">
    <property type="entry name" value="HPT_dom_sf"/>
</dbReference>
<dbReference type="InterPro" id="IPR003594">
    <property type="entry name" value="HATPase_dom"/>
</dbReference>
<keyword evidence="8 19" id="KW-0812">Transmembrane</keyword>
<evidence type="ECO:0000256" key="4">
    <source>
        <dbReference type="ARBA" id="ARBA00022475"/>
    </source>
</evidence>
<feature type="domain" description="Histidine kinase" evidence="21">
    <location>
        <begin position="592"/>
        <end position="816"/>
    </location>
</feature>
<evidence type="ECO:0000256" key="10">
    <source>
        <dbReference type="ARBA" id="ARBA00022741"/>
    </source>
</evidence>
<dbReference type="InterPro" id="IPR036097">
    <property type="entry name" value="HisK_dim/P_sf"/>
</dbReference>
<evidence type="ECO:0000259" key="21">
    <source>
        <dbReference type="PROSITE" id="PS50109"/>
    </source>
</evidence>
<dbReference type="PRINTS" id="PR00344">
    <property type="entry name" value="BCTRLSENSOR"/>
</dbReference>
<keyword evidence="4" id="KW-1003">Cell membrane</keyword>
<dbReference type="InterPro" id="IPR001789">
    <property type="entry name" value="Sig_transdc_resp-reg_receiver"/>
</dbReference>
<feature type="domain" description="HPt" evidence="23">
    <location>
        <begin position="989"/>
        <end position="1082"/>
    </location>
</feature>
<dbReference type="InterPro" id="IPR049871">
    <property type="entry name" value="BvgS-like_periplasmic2"/>
</dbReference>
<dbReference type="InterPro" id="IPR049870">
    <property type="entry name" value="BvgS-like_periplasmic1"/>
</dbReference>
<reference evidence="24" key="1">
    <citation type="submission" date="2019-10" db="EMBL/GenBank/DDBJ databases">
        <title>Evaluation of single-gene subtyping targets for Pseudomonas.</title>
        <authorList>
            <person name="Reichler S.J."/>
            <person name="Orsi R.H."/>
            <person name="Wiedmann M."/>
            <person name="Martin N.H."/>
            <person name="Murphy S.I."/>
        </authorList>
    </citation>
    <scope>NUCLEOTIDE SEQUENCE</scope>
    <source>
        <strain evidence="24">FSL R10-2339</strain>
    </source>
</reference>
<dbReference type="Gene3D" id="1.10.287.130">
    <property type="match status" value="1"/>
</dbReference>
<proteinExistence type="predicted"/>
<evidence type="ECO:0000256" key="16">
    <source>
        <dbReference type="PROSITE-ProRule" id="PRU00110"/>
    </source>
</evidence>
<evidence type="ECO:0000256" key="18">
    <source>
        <dbReference type="SAM" id="Coils"/>
    </source>
</evidence>
<evidence type="ECO:0000256" key="6">
    <source>
        <dbReference type="ARBA" id="ARBA00022553"/>
    </source>
</evidence>
<dbReference type="CDD" id="cd16922">
    <property type="entry name" value="HATPase_EvgS-ArcB-TorS-like"/>
    <property type="match status" value="1"/>
</dbReference>
<evidence type="ECO:0000256" key="7">
    <source>
        <dbReference type="ARBA" id="ARBA00022679"/>
    </source>
</evidence>
<dbReference type="PROSITE" id="PS50894">
    <property type="entry name" value="HPT"/>
    <property type="match status" value="1"/>
</dbReference>
<keyword evidence="12" id="KW-0067">ATP-binding</keyword>
<evidence type="ECO:0000256" key="9">
    <source>
        <dbReference type="ARBA" id="ARBA00022729"/>
    </source>
</evidence>
<dbReference type="InterPro" id="IPR036890">
    <property type="entry name" value="HATPase_C_sf"/>
</dbReference>
<evidence type="ECO:0000256" key="15">
    <source>
        <dbReference type="ARBA" id="ARBA00023136"/>
    </source>
</evidence>
<feature type="modified residue" description="Phosphohistidine" evidence="16">
    <location>
        <position position="1028"/>
    </location>
</feature>
<dbReference type="Gene3D" id="3.40.190.10">
    <property type="entry name" value="Periplasmic binding protein-like II"/>
    <property type="match status" value="4"/>
</dbReference>
<dbReference type="InterPro" id="IPR003661">
    <property type="entry name" value="HisK_dim/P_dom"/>
</dbReference>
<dbReference type="SUPFAM" id="SSF47384">
    <property type="entry name" value="Homodimeric domain of signal transducing histidine kinase"/>
    <property type="match status" value="1"/>
</dbReference>
<evidence type="ECO:0000313" key="24">
    <source>
        <dbReference type="EMBL" id="MQT82338.1"/>
    </source>
</evidence>
<dbReference type="SMART" id="SM00062">
    <property type="entry name" value="PBPb"/>
    <property type="match status" value="2"/>
</dbReference>
<evidence type="ECO:0000259" key="22">
    <source>
        <dbReference type="PROSITE" id="PS50110"/>
    </source>
</evidence>
<dbReference type="Gene3D" id="1.20.120.160">
    <property type="entry name" value="HPT domain"/>
    <property type="match status" value="1"/>
</dbReference>
<dbReference type="GO" id="GO:0005524">
    <property type="term" value="F:ATP binding"/>
    <property type="evidence" value="ECO:0007669"/>
    <property type="project" value="UniProtKB-KW"/>
</dbReference>
<dbReference type="AlphaFoldDB" id="A0A6A7YZQ0"/>
<protein>
    <recommendedName>
        <fullName evidence="3">histidine kinase</fullName>
        <ecNumber evidence="3">2.7.13.3</ecNumber>
    </recommendedName>
</protein>
<dbReference type="InterPro" id="IPR008207">
    <property type="entry name" value="Sig_transdc_His_kin_Hpt_dom"/>
</dbReference>
<dbReference type="EMBL" id="WIWC01000045">
    <property type="protein sequence ID" value="MQT82338.1"/>
    <property type="molecule type" value="Genomic_DNA"/>
</dbReference>
<dbReference type="InterPro" id="IPR001638">
    <property type="entry name" value="Solute-binding_3/MltF_N"/>
</dbReference>
<dbReference type="SUPFAM" id="SSF53850">
    <property type="entry name" value="Periplasmic binding protein-like II"/>
    <property type="match status" value="2"/>
</dbReference>
<dbReference type="SUPFAM" id="SSF52172">
    <property type="entry name" value="CheY-like"/>
    <property type="match status" value="1"/>
</dbReference>
<evidence type="ECO:0000256" key="19">
    <source>
        <dbReference type="SAM" id="Phobius"/>
    </source>
</evidence>
<dbReference type="Pfam" id="PF00497">
    <property type="entry name" value="SBP_bac_3"/>
    <property type="match status" value="2"/>
</dbReference>
<evidence type="ECO:0000256" key="20">
    <source>
        <dbReference type="SAM" id="SignalP"/>
    </source>
</evidence>
<feature type="chain" id="PRO_5025378873" description="histidine kinase" evidence="20">
    <location>
        <begin position="24"/>
        <end position="1090"/>
    </location>
</feature>
<evidence type="ECO:0000256" key="14">
    <source>
        <dbReference type="ARBA" id="ARBA00023012"/>
    </source>
</evidence>
<dbReference type="Gene3D" id="3.30.565.10">
    <property type="entry name" value="Histidine kinase-like ATPase, C-terminal domain"/>
    <property type="match status" value="1"/>
</dbReference>
<dbReference type="SMART" id="SM00073">
    <property type="entry name" value="HPT"/>
    <property type="match status" value="1"/>
</dbReference>
<feature type="signal peptide" evidence="20">
    <location>
        <begin position="1"/>
        <end position="23"/>
    </location>
</feature>
<evidence type="ECO:0000256" key="11">
    <source>
        <dbReference type="ARBA" id="ARBA00022777"/>
    </source>
</evidence>
<evidence type="ECO:0000256" key="17">
    <source>
        <dbReference type="PROSITE-ProRule" id="PRU00169"/>
    </source>
</evidence>
<evidence type="ECO:0000256" key="8">
    <source>
        <dbReference type="ARBA" id="ARBA00022692"/>
    </source>
</evidence>
<dbReference type="Gene3D" id="3.40.50.2300">
    <property type="match status" value="1"/>
</dbReference>
<dbReference type="FunFam" id="3.30.565.10:FF:000010">
    <property type="entry name" value="Sensor histidine kinase RcsC"/>
    <property type="match status" value="1"/>
</dbReference>
<keyword evidence="14" id="KW-0902">Two-component regulatory system</keyword>
<dbReference type="EC" id="2.7.13.3" evidence="3"/>
<dbReference type="RefSeq" id="WP_153387186.1">
    <property type="nucleotide sequence ID" value="NZ_WIWC01000045.1"/>
</dbReference>
<keyword evidence="10" id="KW-0547">Nucleotide-binding</keyword>
<dbReference type="CDD" id="cd17546">
    <property type="entry name" value="REC_hyHK_CKI1_RcsC-like"/>
    <property type="match status" value="1"/>
</dbReference>
<comment type="catalytic activity">
    <reaction evidence="1">
        <text>ATP + protein L-histidine = ADP + protein N-phospho-L-histidine.</text>
        <dbReference type="EC" id="2.7.13.3"/>
    </reaction>
</comment>
<gene>
    <name evidence="24" type="ORF">GHN86_20050</name>
</gene>
<feature type="coiled-coil region" evidence="18">
    <location>
        <begin position="558"/>
        <end position="585"/>
    </location>
</feature>
<evidence type="ECO:0000256" key="13">
    <source>
        <dbReference type="ARBA" id="ARBA00022989"/>
    </source>
</evidence>
<comment type="caution">
    <text evidence="24">The sequence shown here is derived from an EMBL/GenBank/DDBJ whole genome shotgun (WGS) entry which is preliminary data.</text>
</comment>
<sequence>MNTLARQAVLGLLFLLGQQNAFAETWVQNLQLLGRSTVEAYGVVLEPADKQWLRQKGVLYLGISAPDYAPFDMTANGHDFEGLTADYARLLSELLQVKIEVRRYGSRPLAMDALKRGELDLLSSANAFEAQDPKLILSLAYADDSPTLVTRSNNREMLPIDLAGKRLAMLDHYLPPKTVRAFYPKATLKLYSSTLSAIGAVAFGQADAYLGDFFSANYLITKNYLNNVQLADFSRIEVSHFSFALTRTNKQLLRIVNDALAAIPASERMTIVRRWSSEGPPISTHAQLNLSADERRWIEAHPRLNVVINDQYLPLSFFDEQGTYKGLSADVLEKVSVLTGITFDAVKAGTVEDLIEQVGSTEADLVGAFTPSSHREIRLHFTRPYLTTPFVLVTRQHPGSPATLDDMPGQRLVVVKGNVLQEFIRQHYPNIQVLEADNAAQAMSMVAQGEADAAVNALISARYMISRRFNGQLHITSTVGTQPAQIGFATSRDAPQLNSILDKALLSITPEEMSLLTNRWRDDTQEQSYWLRNRSAILQGFAIAAALLLLALGWIAYLRQTIAKRQQLLDQLQVAKQSADEANRAKTTFLATMSHEIRTPMNAVIGMLELAMKKAEEGVVDRFAIEVASSSARELLDLIGDILDIARIESGHLSLSPKRANVQTLVESVVRMFDGLARQKRLSLECDLRSTLTAPDVLIDPMRFKQIVSNLLSNAIKFTDTGEVRLSVDMACAPDEPNVSICLRVEDTGMGISQDDQQRLFSPFVQASNNTQSARSGSGLGLVISRTLCEMMGGRLSLGSTLGVGTQVEVMLEVPRLAPEESDDVDEQNSLGSPRALSILVVDDYPANRLLLAQQLSYLGHRVTDAENGAVGLSRWRADEFDVVITDCNMPVMNGYELARKIRTEERTFGLKPALIFGFTANAQPEEVERCRDAGMDQCLFKPISLKDLGVSLACAIPEYSTDEVDEASIPDPAGEIDLSYLKQLSLGSDAVVKKLLAELTASNRRDLTRLIELYVSDDFEGLMTLAHSVKGMAGMIRSKTLSACCEQLEAACRLGDPSLITACVDSLHRAMEQLGEILERYADESGLSD</sequence>
<evidence type="ECO:0000259" key="23">
    <source>
        <dbReference type="PROSITE" id="PS50894"/>
    </source>
</evidence>
<feature type="transmembrane region" description="Helical" evidence="19">
    <location>
        <begin position="536"/>
        <end position="558"/>
    </location>
</feature>
<dbReference type="PROSITE" id="PS50109">
    <property type="entry name" value="HIS_KIN"/>
    <property type="match status" value="1"/>
</dbReference>
<name>A0A6A7YZQ0_9PSED</name>
<dbReference type="SUPFAM" id="SSF47226">
    <property type="entry name" value="Histidine-containing phosphotransfer domain, HPT domain"/>
    <property type="match status" value="1"/>
</dbReference>
<organism evidence="24">
    <name type="scientific">Pseudomonas helleri</name>
    <dbReference type="NCBI Taxonomy" id="1608996"/>
    <lineage>
        <taxon>Bacteria</taxon>
        <taxon>Pseudomonadati</taxon>
        <taxon>Pseudomonadota</taxon>
        <taxon>Gammaproteobacteria</taxon>
        <taxon>Pseudomonadales</taxon>
        <taxon>Pseudomonadaceae</taxon>
        <taxon>Pseudomonas</taxon>
    </lineage>
</organism>
<keyword evidence="7" id="KW-0808">Transferase</keyword>
<dbReference type="InterPro" id="IPR005467">
    <property type="entry name" value="His_kinase_dom"/>
</dbReference>
<dbReference type="Pfam" id="PF01627">
    <property type="entry name" value="Hpt"/>
    <property type="match status" value="1"/>
</dbReference>
<evidence type="ECO:0000256" key="5">
    <source>
        <dbReference type="ARBA" id="ARBA00022519"/>
    </source>
</evidence>
<keyword evidence="13 19" id="KW-1133">Transmembrane helix</keyword>
<dbReference type="SMART" id="SM00388">
    <property type="entry name" value="HisKA"/>
    <property type="match status" value="1"/>
</dbReference>
<evidence type="ECO:0000256" key="3">
    <source>
        <dbReference type="ARBA" id="ARBA00012438"/>
    </source>
</evidence>
<dbReference type="InterPro" id="IPR004358">
    <property type="entry name" value="Sig_transdc_His_kin-like_C"/>
</dbReference>
<keyword evidence="11" id="KW-0418">Kinase</keyword>
<evidence type="ECO:0000256" key="12">
    <source>
        <dbReference type="ARBA" id="ARBA00022840"/>
    </source>
</evidence>
<dbReference type="CDD" id="cd00082">
    <property type="entry name" value="HisKA"/>
    <property type="match status" value="1"/>
</dbReference>
<dbReference type="CDD" id="cd00088">
    <property type="entry name" value="HPT"/>
    <property type="match status" value="1"/>
</dbReference>
<dbReference type="Pfam" id="PF02518">
    <property type="entry name" value="HATPase_c"/>
    <property type="match status" value="1"/>
</dbReference>
<evidence type="ECO:0000256" key="2">
    <source>
        <dbReference type="ARBA" id="ARBA00004429"/>
    </source>
</evidence>
<dbReference type="CDD" id="cd13707">
    <property type="entry name" value="PBP2_BvgS_D2"/>
    <property type="match status" value="1"/>
</dbReference>
<dbReference type="SMART" id="SM00448">
    <property type="entry name" value="REC"/>
    <property type="match status" value="1"/>
</dbReference>
<dbReference type="InterPro" id="IPR011006">
    <property type="entry name" value="CheY-like_superfamily"/>
</dbReference>
<feature type="modified residue" description="4-aspartylphosphate" evidence="17">
    <location>
        <position position="887"/>
    </location>
</feature>
<dbReference type="CDD" id="cd13705">
    <property type="entry name" value="PBP2_BvgS_D1"/>
    <property type="match status" value="1"/>
</dbReference>
<keyword evidence="6 17" id="KW-0597">Phosphoprotein</keyword>
<keyword evidence="15 19" id="KW-0472">Membrane</keyword>
<dbReference type="GO" id="GO:0009927">
    <property type="term" value="F:histidine phosphotransfer kinase activity"/>
    <property type="evidence" value="ECO:0007669"/>
    <property type="project" value="TreeGrafter"/>
</dbReference>
<keyword evidence="9 20" id="KW-0732">Signal</keyword>
<keyword evidence="18" id="KW-0175">Coiled coil</keyword>
<dbReference type="Pfam" id="PF00072">
    <property type="entry name" value="Response_reg"/>
    <property type="match status" value="1"/>
</dbReference>
<comment type="subcellular location">
    <subcellularLocation>
        <location evidence="2">Cell inner membrane</location>
        <topology evidence="2">Multi-pass membrane protein</topology>
    </subcellularLocation>
</comment>
<feature type="domain" description="Response regulatory" evidence="22">
    <location>
        <begin position="838"/>
        <end position="957"/>
    </location>
</feature>
<dbReference type="PROSITE" id="PS50110">
    <property type="entry name" value="RESPONSE_REGULATORY"/>
    <property type="match status" value="1"/>
</dbReference>
<dbReference type="GO" id="GO:0005886">
    <property type="term" value="C:plasma membrane"/>
    <property type="evidence" value="ECO:0007669"/>
    <property type="project" value="UniProtKB-SubCell"/>
</dbReference>
<dbReference type="GO" id="GO:0000155">
    <property type="term" value="F:phosphorelay sensor kinase activity"/>
    <property type="evidence" value="ECO:0007669"/>
    <property type="project" value="InterPro"/>
</dbReference>
<keyword evidence="5" id="KW-0997">Cell inner membrane</keyword>
<dbReference type="PANTHER" id="PTHR43047">
    <property type="entry name" value="TWO-COMPONENT HISTIDINE PROTEIN KINASE"/>
    <property type="match status" value="1"/>
</dbReference>
<dbReference type="SUPFAM" id="SSF55874">
    <property type="entry name" value="ATPase domain of HSP90 chaperone/DNA topoisomerase II/histidine kinase"/>
    <property type="match status" value="1"/>
</dbReference>
<dbReference type="SMART" id="SM00387">
    <property type="entry name" value="HATPase_c"/>
    <property type="match status" value="1"/>
</dbReference>